<keyword evidence="2" id="KW-0812">Transmembrane</keyword>
<feature type="compositionally biased region" description="Low complexity" evidence="1">
    <location>
        <begin position="393"/>
        <end position="421"/>
    </location>
</feature>
<feature type="region of interest" description="Disordered" evidence="1">
    <location>
        <begin position="339"/>
        <end position="358"/>
    </location>
</feature>
<name>A0A811KUM6_9BILA</name>
<accession>A0A811KUM6</accession>
<evidence type="ECO:0000256" key="2">
    <source>
        <dbReference type="SAM" id="Phobius"/>
    </source>
</evidence>
<keyword evidence="2" id="KW-0472">Membrane</keyword>
<dbReference type="EMBL" id="CAJFDH010000004">
    <property type="protein sequence ID" value="CAD5219290.1"/>
    <property type="molecule type" value="Genomic_DNA"/>
</dbReference>
<dbReference type="EMBL" id="CAJFCW020000004">
    <property type="protein sequence ID" value="CAG9112425.1"/>
    <property type="molecule type" value="Genomic_DNA"/>
</dbReference>
<dbReference type="AlphaFoldDB" id="A0A811KUM6"/>
<dbReference type="OrthoDB" id="5855624at2759"/>
<feature type="compositionally biased region" description="Basic and acidic residues" evidence="1">
    <location>
        <begin position="341"/>
        <end position="352"/>
    </location>
</feature>
<feature type="transmembrane region" description="Helical" evidence="2">
    <location>
        <begin position="309"/>
        <end position="330"/>
    </location>
</feature>
<protein>
    <submittedName>
        <fullName evidence="4">Uncharacterized protein</fullName>
    </submittedName>
</protein>
<sequence>MIILLTTIFILHAVSANEAYTNPNQPIVPNIIQNAISEILPGSGYVNGFNKPVAVGDQALGARENIHVQVELLEYSNPRHALDESRTCLCSSGECLMVSPQGMGFRCLFTFMVIITSADDTVHYRSTEFLPLNSNGHIDANYTSSFSRKFNFFLSHEPKAINVFVYNLGPVINTFNRKLEKVNTLYQVDTFTVPVEVTDNEVKRKSVVGNLLGTQLSFGYSSSCRNQLYGRGCDLQCNRSTANSGSAICQNQQTGYFSVCRWTNNKQVYDCKNCPWGIKENSYCMDEQGGVLESEHAGVVSEDFRTATIILGVICGLLFVLLIIFIGLNCRNKVRSGQRYNRNDPDEIRPLHGADSTALTPVLPQKNQLVQSKPFTKWTGQKPPRQGYPIPPHLSTGHNSSLNSSFSSVAPPVAPSRSADV</sequence>
<evidence type="ECO:0000256" key="1">
    <source>
        <dbReference type="SAM" id="MobiDB-lite"/>
    </source>
</evidence>
<keyword evidence="5" id="KW-1185">Reference proteome</keyword>
<dbReference type="Proteomes" id="UP000783686">
    <property type="component" value="Unassembled WGS sequence"/>
</dbReference>
<evidence type="ECO:0000256" key="3">
    <source>
        <dbReference type="SAM" id="SignalP"/>
    </source>
</evidence>
<feature type="signal peptide" evidence="3">
    <location>
        <begin position="1"/>
        <end position="16"/>
    </location>
</feature>
<organism evidence="4 5">
    <name type="scientific">Bursaphelenchus okinawaensis</name>
    <dbReference type="NCBI Taxonomy" id="465554"/>
    <lineage>
        <taxon>Eukaryota</taxon>
        <taxon>Metazoa</taxon>
        <taxon>Ecdysozoa</taxon>
        <taxon>Nematoda</taxon>
        <taxon>Chromadorea</taxon>
        <taxon>Rhabditida</taxon>
        <taxon>Tylenchina</taxon>
        <taxon>Tylenchomorpha</taxon>
        <taxon>Aphelenchoidea</taxon>
        <taxon>Aphelenchoididae</taxon>
        <taxon>Bursaphelenchus</taxon>
    </lineage>
</organism>
<gene>
    <name evidence="4" type="ORF">BOKJ2_LOCUS8370</name>
</gene>
<evidence type="ECO:0000313" key="4">
    <source>
        <dbReference type="EMBL" id="CAD5219290.1"/>
    </source>
</evidence>
<proteinExistence type="predicted"/>
<evidence type="ECO:0000313" key="5">
    <source>
        <dbReference type="Proteomes" id="UP000614601"/>
    </source>
</evidence>
<feature type="chain" id="PRO_5035681680" evidence="3">
    <location>
        <begin position="17"/>
        <end position="421"/>
    </location>
</feature>
<feature type="region of interest" description="Disordered" evidence="1">
    <location>
        <begin position="375"/>
        <end position="421"/>
    </location>
</feature>
<reference evidence="4" key="1">
    <citation type="submission" date="2020-09" db="EMBL/GenBank/DDBJ databases">
        <authorList>
            <person name="Kikuchi T."/>
        </authorList>
    </citation>
    <scope>NUCLEOTIDE SEQUENCE</scope>
    <source>
        <strain evidence="4">SH1</strain>
    </source>
</reference>
<dbReference type="Proteomes" id="UP000614601">
    <property type="component" value="Unassembled WGS sequence"/>
</dbReference>
<keyword evidence="2" id="KW-1133">Transmembrane helix</keyword>
<keyword evidence="3" id="KW-0732">Signal</keyword>
<comment type="caution">
    <text evidence="4">The sequence shown here is derived from an EMBL/GenBank/DDBJ whole genome shotgun (WGS) entry which is preliminary data.</text>
</comment>